<dbReference type="Proteomes" id="UP001446871">
    <property type="component" value="Unassembled WGS sequence"/>
</dbReference>
<organism evidence="2 3">
    <name type="scientific">Apiospora saccharicola</name>
    <dbReference type="NCBI Taxonomy" id="335842"/>
    <lineage>
        <taxon>Eukaryota</taxon>
        <taxon>Fungi</taxon>
        <taxon>Dikarya</taxon>
        <taxon>Ascomycota</taxon>
        <taxon>Pezizomycotina</taxon>
        <taxon>Sordariomycetes</taxon>
        <taxon>Xylariomycetidae</taxon>
        <taxon>Amphisphaeriales</taxon>
        <taxon>Apiosporaceae</taxon>
        <taxon>Apiospora</taxon>
    </lineage>
</organism>
<evidence type="ECO:0000256" key="1">
    <source>
        <dbReference type="SAM" id="MobiDB-lite"/>
    </source>
</evidence>
<accession>A0ABR1VNC1</accession>
<gene>
    <name evidence="2" type="ORF">PG996_005129</name>
</gene>
<feature type="region of interest" description="Disordered" evidence="1">
    <location>
        <begin position="246"/>
        <end position="318"/>
    </location>
</feature>
<feature type="compositionally biased region" description="Acidic residues" evidence="1">
    <location>
        <begin position="155"/>
        <end position="164"/>
    </location>
</feature>
<feature type="region of interest" description="Disordered" evidence="1">
    <location>
        <begin position="141"/>
        <end position="208"/>
    </location>
</feature>
<protein>
    <submittedName>
        <fullName evidence="2">Uncharacterized protein</fullName>
    </submittedName>
</protein>
<evidence type="ECO:0000313" key="3">
    <source>
        <dbReference type="Proteomes" id="UP001446871"/>
    </source>
</evidence>
<name>A0ABR1VNC1_9PEZI</name>
<keyword evidence="3" id="KW-1185">Reference proteome</keyword>
<evidence type="ECO:0000313" key="2">
    <source>
        <dbReference type="EMBL" id="KAK8071781.1"/>
    </source>
</evidence>
<feature type="region of interest" description="Disordered" evidence="1">
    <location>
        <begin position="1"/>
        <end position="20"/>
    </location>
</feature>
<proteinExistence type="predicted"/>
<reference evidence="2 3" key="1">
    <citation type="submission" date="2023-01" db="EMBL/GenBank/DDBJ databases">
        <title>Analysis of 21 Apiospora genomes using comparative genomics revels a genus with tremendous synthesis potential of carbohydrate active enzymes and secondary metabolites.</title>
        <authorList>
            <person name="Sorensen T."/>
        </authorList>
    </citation>
    <scope>NUCLEOTIDE SEQUENCE [LARGE SCALE GENOMIC DNA]</scope>
    <source>
        <strain evidence="2 3">CBS 83171</strain>
    </source>
</reference>
<feature type="compositionally biased region" description="Basic residues" evidence="1">
    <location>
        <begin position="196"/>
        <end position="206"/>
    </location>
</feature>
<comment type="caution">
    <text evidence="2">The sequence shown here is derived from an EMBL/GenBank/DDBJ whole genome shotgun (WGS) entry which is preliminary data.</text>
</comment>
<feature type="compositionally biased region" description="Basic and acidic residues" evidence="1">
    <location>
        <begin position="1"/>
        <end position="14"/>
    </location>
</feature>
<dbReference type="EMBL" id="JAQQWM010000003">
    <property type="protein sequence ID" value="KAK8071781.1"/>
    <property type="molecule type" value="Genomic_DNA"/>
</dbReference>
<sequence>MSKPADSRASEANKNKPMSNDLKIAMGLLESLHPGFKLRNWQAIADENRNSLATVKQRLPKTIAKYKEVCKDGINVANSTSAPATVTAPVVPPSFVPAPSATAAASVTTVTAAAAPVVPAPIVPAPVAPVNAHACPNLRAAPSLSKRAVPHGEEHEEDDHDDDMAPPRAPTGSRRVTRSATQASRDAGNGVVPFPRRPRPAKRRKYVFPTCPPPRIALRLTDPARLWKKKSDKEKYEAGLLEFGGHWGQPVPRDRTYQEWFFPGDSWDKEDDNQDAPTSAGPDPVAPDASATGLARRSTRSTTKDDTSSGIEDDHDHY</sequence>
<feature type="compositionally biased region" description="Basic and acidic residues" evidence="1">
    <location>
        <begin position="302"/>
        <end position="318"/>
    </location>
</feature>